<dbReference type="EMBL" id="CM042027">
    <property type="protein sequence ID" value="KAI3801834.1"/>
    <property type="molecule type" value="Genomic_DNA"/>
</dbReference>
<comment type="caution">
    <text evidence="1">The sequence shown here is derived from an EMBL/GenBank/DDBJ whole genome shotgun (WGS) entry which is preliminary data.</text>
</comment>
<protein>
    <submittedName>
        <fullName evidence="1">Uncharacterized protein</fullName>
    </submittedName>
</protein>
<sequence>MYLHQYILLLRDFSSQTPRISQNELQVEERETPSEGFISKMASLGQNDEVVSLELPAPSGWKKMFLPKKAGTPKKNEIVFTAPTGEEITTKKQLDQYLKSHPGGPKISEFDWGTGETPRRSSRIVERVKLAPPPSLETEPVKKKTKRSSSKDKKVDESQEDVVMQEAEKTIVEDNQKQQDKDEIAPEETGGKTEKDGNQEQEEKDEIAPEETRGKTEKDDNQKQVENGKIVPGETEGKTEKDDNQKQEVDKIAPEETEGKAEKDEASAEDVCENPKVSLEEEAKPVNEAADVVEDVCENPKIPLAEEEAKPTNEVADVIEANMNRKSETPVAQDQDKATTTATEEIPETTRVI</sequence>
<evidence type="ECO:0000313" key="1">
    <source>
        <dbReference type="EMBL" id="KAI3801834.1"/>
    </source>
</evidence>
<reference evidence="1 2" key="2">
    <citation type="journal article" date="2022" name="Mol. Ecol. Resour.">
        <title>The genomes of chicory, endive, great burdock and yacon provide insights into Asteraceae paleo-polyploidization history and plant inulin production.</title>
        <authorList>
            <person name="Fan W."/>
            <person name="Wang S."/>
            <person name="Wang H."/>
            <person name="Wang A."/>
            <person name="Jiang F."/>
            <person name="Liu H."/>
            <person name="Zhao H."/>
            <person name="Xu D."/>
            <person name="Zhang Y."/>
        </authorList>
    </citation>
    <scope>NUCLEOTIDE SEQUENCE [LARGE SCALE GENOMIC DNA]</scope>
    <source>
        <strain evidence="2">cv. Yunnan</strain>
        <tissue evidence="1">Leaves</tissue>
    </source>
</reference>
<dbReference type="Proteomes" id="UP001056120">
    <property type="component" value="Linkage Group LG10"/>
</dbReference>
<reference evidence="2" key="1">
    <citation type="journal article" date="2022" name="Mol. Ecol. Resour.">
        <title>The genomes of chicory, endive, great burdock and yacon provide insights into Asteraceae palaeo-polyploidization history and plant inulin production.</title>
        <authorList>
            <person name="Fan W."/>
            <person name="Wang S."/>
            <person name="Wang H."/>
            <person name="Wang A."/>
            <person name="Jiang F."/>
            <person name="Liu H."/>
            <person name="Zhao H."/>
            <person name="Xu D."/>
            <person name="Zhang Y."/>
        </authorList>
    </citation>
    <scope>NUCLEOTIDE SEQUENCE [LARGE SCALE GENOMIC DNA]</scope>
    <source>
        <strain evidence="2">cv. Yunnan</strain>
    </source>
</reference>
<proteinExistence type="predicted"/>
<evidence type="ECO:0000313" key="2">
    <source>
        <dbReference type="Proteomes" id="UP001056120"/>
    </source>
</evidence>
<organism evidence="1 2">
    <name type="scientific">Smallanthus sonchifolius</name>
    <dbReference type="NCBI Taxonomy" id="185202"/>
    <lineage>
        <taxon>Eukaryota</taxon>
        <taxon>Viridiplantae</taxon>
        <taxon>Streptophyta</taxon>
        <taxon>Embryophyta</taxon>
        <taxon>Tracheophyta</taxon>
        <taxon>Spermatophyta</taxon>
        <taxon>Magnoliopsida</taxon>
        <taxon>eudicotyledons</taxon>
        <taxon>Gunneridae</taxon>
        <taxon>Pentapetalae</taxon>
        <taxon>asterids</taxon>
        <taxon>campanulids</taxon>
        <taxon>Asterales</taxon>
        <taxon>Asteraceae</taxon>
        <taxon>Asteroideae</taxon>
        <taxon>Heliantheae alliance</taxon>
        <taxon>Millerieae</taxon>
        <taxon>Smallanthus</taxon>
    </lineage>
</organism>
<keyword evidence="2" id="KW-1185">Reference proteome</keyword>
<gene>
    <name evidence="1" type="ORF">L1987_29951</name>
</gene>
<name>A0ACB9I0W4_9ASTR</name>
<accession>A0ACB9I0W4</accession>